<keyword evidence="2" id="KW-1185">Reference proteome</keyword>
<sequence>MHTVSVPPDSIPGLESAVAFMEQCSPAEQELWIEALRQVEDAEFERITSRDPDIDVEREFEGLGLPSDVLSSLDWPSLLDPSTVGQTLNLIDERWRMDVWFLLDEHVAP</sequence>
<protein>
    <recommendedName>
        <fullName evidence="3">PH domain-containing protein</fullName>
    </recommendedName>
</protein>
<accession>A0ABY5FXP1</accession>
<organism evidence="1 2">
    <name type="scientific">Microcella humidisoli</name>
    <dbReference type="NCBI Taxonomy" id="2963406"/>
    <lineage>
        <taxon>Bacteria</taxon>
        <taxon>Bacillati</taxon>
        <taxon>Actinomycetota</taxon>
        <taxon>Actinomycetes</taxon>
        <taxon>Micrococcales</taxon>
        <taxon>Microbacteriaceae</taxon>
        <taxon>Microcella</taxon>
    </lineage>
</organism>
<dbReference type="EMBL" id="CP101497">
    <property type="protein sequence ID" value="UTT62526.1"/>
    <property type="molecule type" value="Genomic_DNA"/>
</dbReference>
<evidence type="ECO:0008006" key="3">
    <source>
        <dbReference type="Google" id="ProtNLM"/>
    </source>
</evidence>
<evidence type="ECO:0000313" key="1">
    <source>
        <dbReference type="EMBL" id="UTT62526.1"/>
    </source>
</evidence>
<name>A0ABY5FXP1_9MICO</name>
<gene>
    <name evidence="1" type="ORF">NNL39_12885</name>
</gene>
<dbReference type="RefSeq" id="WP_255159672.1">
    <property type="nucleotide sequence ID" value="NZ_CP101497.1"/>
</dbReference>
<reference evidence="1" key="1">
    <citation type="submission" date="2022-07" db="EMBL/GenBank/DDBJ databases">
        <title>Taxonomic analysis of Microcella humidisoli nov. sp., isolated from riverside soil.</title>
        <authorList>
            <person name="Molina K.M."/>
            <person name="Kim S.B."/>
        </authorList>
    </citation>
    <scope>NUCLEOTIDE SEQUENCE</scope>
    <source>
        <strain evidence="1">MMS21-STM10</strain>
    </source>
</reference>
<evidence type="ECO:0000313" key="2">
    <source>
        <dbReference type="Proteomes" id="UP001060039"/>
    </source>
</evidence>
<proteinExistence type="predicted"/>
<dbReference type="Proteomes" id="UP001060039">
    <property type="component" value="Chromosome"/>
</dbReference>